<dbReference type="SUPFAM" id="SSF82282">
    <property type="entry name" value="Homocysteine S-methyltransferase"/>
    <property type="match status" value="1"/>
</dbReference>
<dbReference type="GO" id="GO:0005829">
    <property type="term" value="C:cytosol"/>
    <property type="evidence" value="ECO:0007669"/>
    <property type="project" value="TreeGrafter"/>
</dbReference>
<dbReference type="GO" id="GO:0032259">
    <property type="term" value="P:methylation"/>
    <property type="evidence" value="ECO:0007669"/>
    <property type="project" value="UniProtKB-KW"/>
</dbReference>
<dbReference type="GO" id="GO:0050667">
    <property type="term" value="P:homocysteine metabolic process"/>
    <property type="evidence" value="ECO:0007669"/>
    <property type="project" value="TreeGrafter"/>
</dbReference>
<evidence type="ECO:0000313" key="8">
    <source>
        <dbReference type="EMBL" id="VAW23075.1"/>
    </source>
</evidence>
<dbReference type="InterPro" id="IPR003726">
    <property type="entry name" value="HCY_dom"/>
</dbReference>
<keyword evidence="2 8" id="KW-0489">Methyltransferase</keyword>
<dbReference type="PANTHER" id="PTHR45833">
    <property type="entry name" value="METHIONINE SYNTHASE"/>
    <property type="match status" value="1"/>
</dbReference>
<dbReference type="EMBL" id="UOEP01000186">
    <property type="protein sequence ID" value="VAW23075.1"/>
    <property type="molecule type" value="Genomic_DNA"/>
</dbReference>
<evidence type="ECO:0000256" key="5">
    <source>
        <dbReference type="ARBA" id="ARBA00022723"/>
    </source>
</evidence>
<proteinExistence type="inferred from homology"/>
<evidence type="ECO:0000256" key="3">
    <source>
        <dbReference type="ARBA" id="ARBA00022679"/>
    </source>
</evidence>
<organism evidence="8">
    <name type="scientific">hydrothermal vent metagenome</name>
    <dbReference type="NCBI Taxonomy" id="652676"/>
    <lineage>
        <taxon>unclassified sequences</taxon>
        <taxon>metagenomes</taxon>
        <taxon>ecological metagenomes</taxon>
    </lineage>
</organism>
<feature type="domain" description="Hcy-binding" evidence="7">
    <location>
        <begin position="9"/>
        <end position="297"/>
    </location>
</feature>
<evidence type="ECO:0000256" key="1">
    <source>
        <dbReference type="ARBA" id="ARBA00010398"/>
    </source>
</evidence>
<dbReference type="PANTHER" id="PTHR45833:SF1">
    <property type="entry name" value="METHIONINE SYNTHASE"/>
    <property type="match status" value="1"/>
</dbReference>
<evidence type="ECO:0000259" key="7">
    <source>
        <dbReference type="PROSITE" id="PS50970"/>
    </source>
</evidence>
<dbReference type="Pfam" id="PF02574">
    <property type="entry name" value="S-methyl_trans"/>
    <property type="match status" value="1"/>
</dbReference>
<evidence type="ECO:0000256" key="2">
    <source>
        <dbReference type="ARBA" id="ARBA00022603"/>
    </source>
</evidence>
<dbReference type="InterPro" id="IPR036589">
    <property type="entry name" value="HCY_dom_sf"/>
</dbReference>
<gene>
    <name evidence="8" type="ORF">MNBD_BACTEROID01-1189</name>
</gene>
<evidence type="ECO:0000256" key="4">
    <source>
        <dbReference type="ARBA" id="ARBA00022691"/>
    </source>
</evidence>
<dbReference type="InterPro" id="IPR017226">
    <property type="entry name" value="BHMT-like"/>
</dbReference>
<keyword evidence="4" id="KW-0949">S-adenosyl-L-methionine</keyword>
<evidence type="ECO:0000256" key="6">
    <source>
        <dbReference type="ARBA" id="ARBA00023285"/>
    </source>
</evidence>
<keyword evidence="3 8" id="KW-0808">Transferase</keyword>
<name>A0A3B0TWV7_9ZZZZ</name>
<reference evidence="8" key="1">
    <citation type="submission" date="2018-06" db="EMBL/GenBank/DDBJ databases">
        <authorList>
            <person name="Zhirakovskaya E."/>
        </authorList>
    </citation>
    <scope>NUCLEOTIDE SEQUENCE</scope>
</reference>
<dbReference type="InterPro" id="IPR050554">
    <property type="entry name" value="Met_Synthase/Corrinoid"/>
</dbReference>
<dbReference type="GO" id="GO:0008705">
    <property type="term" value="F:methionine synthase activity"/>
    <property type="evidence" value="ECO:0007669"/>
    <property type="project" value="UniProtKB-EC"/>
</dbReference>
<dbReference type="AlphaFoldDB" id="A0A3B0TWV7"/>
<comment type="similarity">
    <text evidence="1">Belongs to the vitamin-B12 dependent methionine synthase family.</text>
</comment>
<dbReference type="GO" id="GO:0046653">
    <property type="term" value="P:tetrahydrofolate metabolic process"/>
    <property type="evidence" value="ECO:0007669"/>
    <property type="project" value="TreeGrafter"/>
</dbReference>
<protein>
    <submittedName>
        <fullName evidence="8">5-methyltetrahydrofolate--homocysteine methyltransferase</fullName>
        <ecNumber evidence="8">2.1.1.13</ecNumber>
    </submittedName>
</protein>
<dbReference type="Gene3D" id="3.20.20.330">
    <property type="entry name" value="Homocysteine-binding-like domain"/>
    <property type="match status" value="1"/>
</dbReference>
<dbReference type="EC" id="2.1.1.13" evidence="8"/>
<sequence length="302" mass="32332">MLTEFIDMGKIIEAIKKGKILVSDGAWGTFLQKKGLQPGECPELWNITKPEEVMEIAQSYIEAGADMIETNSFGGTVFKLKNYGLEARAFEINKAAAEISREAAGDKFVLGSAGPTGKILMMGEVTKEELYEAFKGQCIALEAGGVDAIMVETMTDLEEARLAVRAAKENTHCEVFCTMSFEKTVDGKFMSMMGISPTEMAGALVSAGVDLLGANCGNGIAGMIEIVKEVREADQEIPILVHANAGMPVFRDGETTFPETPDEMAARVVEIIEAGANIIGGCCGTTPGHICKIREVADSCRK</sequence>
<accession>A0A3B0TWV7</accession>
<keyword evidence="6" id="KW-0170">Cobalt</keyword>
<dbReference type="PIRSF" id="PIRSF037505">
    <property type="entry name" value="Betaine_HMT"/>
    <property type="match status" value="1"/>
</dbReference>
<keyword evidence="5" id="KW-0479">Metal-binding</keyword>
<dbReference type="GO" id="GO:0008270">
    <property type="term" value="F:zinc ion binding"/>
    <property type="evidence" value="ECO:0007669"/>
    <property type="project" value="InterPro"/>
</dbReference>
<dbReference type="PROSITE" id="PS50970">
    <property type="entry name" value="HCY"/>
    <property type="match status" value="1"/>
</dbReference>